<reference evidence="1 2" key="1">
    <citation type="submission" date="2012-09" db="EMBL/GenBank/DDBJ databases">
        <title>Genome Sequence of Bacillus sp. DW5-4.</title>
        <authorList>
            <person name="Lai Q."/>
            <person name="Liu Y."/>
            <person name="Shao Z."/>
        </authorList>
    </citation>
    <scope>NUCLEOTIDE SEQUENCE [LARGE SCALE GENOMIC DNA]</scope>
    <source>
        <strain evidence="1 2">DW5-4</strain>
    </source>
</reference>
<gene>
    <name evidence="1" type="ORF">BA70_05425</name>
</gene>
<evidence type="ECO:0000313" key="1">
    <source>
        <dbReference type="EMBL" id="KEP25796.1"/>
    </source>
</evidence>
<name>A0A081L970_9BACI</name>
<proteinExistence type="predicted"/>
<dbReference type="AlphaFoldDB" id="A0A081L970"/>
<dbReference type="EMBL" id="JOTP01000016">
    <property type="protein sequence ID" value="KEP25796.1"/>
    <property type="molecule type" value="Genomic_DNA"/>
</dbReference>
<organism evidence="1 2">
    <name type="scientific">Bacillus zhangzhouensis</name>
    <dbReference type="NCBI Taxonomy" id="1178540"/>
    <lineage>
        <taxon>Bacteria</taxon>
        <taxon>Bacillati</taxon>
        <taxon>Bacillota</taxon>
        <taxon>Bacilli</taxon>
        <taxon>Bacillales</taxon>
        <taxon>Bacillaceae</taxon>
        <taxon>Bacillus</taxon>
    </lineage>
</organism>
<sequence>MSDFDQLVREQMQLMDQLLDVQGELDMCLETEKRLLQDEKKEEWHRLHHQIKQKREELKRVQTLFTKQTEQVIKSYKQIEQSSTLM</sequence>
<comment type="caution">
    <text evidence="1">The sequence shown here is derived from an EMBL/GenBank/DDBJ whole genome shotgun (WGS) entry which is preliminary data.</text>
</comment>
<dbReference type="OrthoDB" id="2942102at2"/>
<evidence type="ECO:0000313" key="2">
    <source>
        <dbReference type="Proteomes" id="UP000028091"/>
    </source>
</evidence>
<accession>A0A081L970</accession>
<keyword evidence="2" id="KW-1185">Reference proteome</keyword>
<dbReference type="InterPro" id="IPR025572">
    <property type="entry name" value="YgaB"/>
</dbReference>
<dbReference type="Pfam" id="PF14182">
    <property type="entry name" value="YgaB"/>
    <property type="match status" value="1"/>
</dbReference>
<dbReference type="RefSeq" id="WP_034323036.1">
    <property type="nucleotide sequence ID" value="NZ_JBCMYH010000031.1"/>
</dbReference>
<dbReference type="Proteomes" id="UP000028091">
    <property type="component" value="Unassembled WGS sequence"/>
</dbReference>
<evidence type="ECO:0008006" key="3">
    <source>
        <dbReference type="Google" id="ProtNLM"/>
    </source>
</evidence>
<protein>
    <recommendedName>
        <fullName evidence="3">Stress-induced protein</fullName>
    </recommendedName>
</protein>